<sequence length="51" mass="5813">MAGVRAQAVDGDEDVQHRLERVLGRELARPDAVTHEFHESRAHLRFLGAHR</sequence>
<accession>A0ABZ1RAQ9</accession>
<name>A0ABZ1RAQ9_9ACTN</name>
<evidence type="ECO:0000313" key="1">
    <source>
        <dbReference type="EMBL" id="WUN92113.1"/>
    </source>
</evidence>
<dbReference type="EMBL" id="CP108038">
    <property type="protein sequence ID" value="WUN92113.1"/>
    <property type="molecule type" value="Genomic_DNA"/>
</dbReference>
<evidence type="ECO:0000313" key="2">
    <source>
        <dbReference type="Proteomes" id="UP001432071"/>
    </source>
</evidence>
<dbReference type="GeneID" id="93767596"/>
<proteinExistence type="predicted"/>
<dbReference type="Proteomes" id="UP001432071">
    <property type="component" value="Chromosome"/>
</dbReference>
<gene>
    <name evidence="1" type="ORF">OHT53_41455</name>
</gene>
<reference evidence="1" key="1">
    <citation type="submission" date="2022-10" db="EMBL/GenBank/DDBJ databases">
        <title>The complete genomes of actinobacterial strains from the NBC collection.</title>
        <authorList>
            <person name="Joergensen T.S."/>
            <person name="Alvarez Arevalo M."/>
            <person name="Sterndorff E.B."/>
            <person name="Faurdal D."/>
            <person name="Vuksanovic O."/>
            <person name="Mourched A.-S."/>
            <person name="Charusanti P."/>
            <person name="Shaw S."/>
            <person name="Blin K."/>
            <person name="Weber T."/>
        </authorList>
    </citation>
    <scope>NUCLEOTIDE SEQUENCE</scope>
    <source>
        <strain evidence="1">NBC_00302</strain>
    </source>
</reference>
<organism evidence="1 2">
    <name type="scientific">Streptomyces bobili</name>
    <dbReference type="NCBI Taxonomy" id="67280"/>
    <lineage>
        <taxon>Bacteria</taxon>
        <taxon>Bacillati</taxon>
        <taxon>Actinomycetota</taxon>
        <taxon>Actinomycetes</taxon>
        <taxon>Kitasatosporales</taxon>
        <taxon>Streptomycetaceae</taxon>
        <taxon>Streptomyces</taxon>
    </lineage>
</organism>
<keyword evidence="2" id="KW-1185">Reference proteome</keyword>
<protein>
    <submittedName>
        <fullName evidence="1">Uncharacterized protein</fullName>
    </submittedName>
</protein>
<dbReference type="RefSeq" id="WP_328737817.1">
    <property type="nucleotide sequence ID" value="NZ_CP108038.1"/>
</dbReference>